<dbReference type="Proteomes" id="UP001409291">
    <property type="component" value="Unassembled WGS sequence"/>
</dbReference>
<dbReference type="EMBL" id="JBDJNQ010000003">
    <property type="protein sequence ID" value="MEN5377247.1"/>
    <property type="molecule type" value="Genomic_DNA"/>
</dbReference>
<evidence type="ECO:0000313" key="1">
    <source>
        <dbReference type="EMBL" id="MEN5377247.1"/>
    </source>
</evidence>
<comment type="caution">
    <text evidence="1">The sequence shown here is derived from an EMBL/GenBank/DDBJ whole genome shotgun (WGS) entry which is preliminary data.</text>
</comment>
<sequence>MKNIVLLSLLNICFGSQVSCQGQIINKLDKEKMIQIKVNKEIISDKDYQNLITHKFLFSLDSSAAIVKINDRYKFVLENKKNVVFQDKGKEDDLDYRNYSYLGSLNNSLLYFSADGYETNELFIFNIKNGIQTELLSFPFLNQEGTYFFTYSNNSQVDYLENKVNIFSIDNSNKIKEVVSFNYEDLFPVEMFWISKNEIVVKFLIYRDEEETFKFEKWKLEM</sequence>
<dbReference type="RefSeq" id="WP_183916392.1">
    <property type="nucleotide sequence ID" value="NZ_JBDJLH010000004.1"/>
</dbReference>
<accession>A0ABV0BRW7</accession>
<organism evidence="1 2">
    <name type="scientific">Sphingobacterium kitahiroshimense</name>
    <dbReference type="NCBI Taxonomy" id="470446"/>
    <lineage>
        <taxon>Bacteria</taxon>
        <taxon>Pseudomonadati</taxon>
        <taxon>Bacteroidota</taxon>
        <taxon>Sphingobacteriia</taxon>
        <taxon>Sphingobacteriales</taxon>
        <taxon>Sphingobacteriaceae</taxon>
        <taxon>Sphingobacterium</taxon>
    </lineage>
</organism>
<protein>
    <submittedName>
        <fullName evidence="1">Uncharacterized protein</fullName>
    </submittedName>
</protein>
<reference evidence="1 2" key="1">
    <citation type="submission" date="2024-04" db="EMBL/GenBank/DDBJ databases">
        <title>WGS of bacteria from Torrens River.</title>
        <authorList>
            <person name="Wyrsch E.R."/>
            <person name="Drigo B."/>
        </authorList>
    </citation>
    <scope>NUCLEOTIDE SEQUENCE [LARGE SCALE GENOMIC DNA]</scope>
    <source>
        <strain evidence="1 2">TWI391</strain>
    </source>
</reference>
<keyword evidence="2" id="KW-1185">Reference proteome</keyword>
<proteinExistence type="predicted"/>
<name>A0ABV0BRW7_9SPHI</name>
<evidence type="ECO:0000313" key="2">
    <source>
        <dbReference type="Proteomes" id="UP001409291"/>
    </source>
</evidence>
<gene>
    <name evidence="1" type="ORF">ABE541_08250</name>
</gene>